<sequence>MEKFIHNAMMNHLALNKLIASEQHGFVNDKNYCSNLLETLDFITSKIETGNIIDILFLDFAKTFDSVSLSKLCCTLYGYDDTKIMSVINNESNNNALQEDLNKLLDWSNKWSIKFNREKCKIMQIGNSNPQFSYKLGDHILQKTEIEKDLGVII</sequence>
<dbReference type="Proteomes" id="UP001652625">
    <property type="component" value="Chromosome 13"/>
</dbReference>
<dbReference type="PANTHER" id="PTHR33332">
    <property type="entry name" value="REVERSE TRANSCRIPTASE DOMAIN-CONTAINING PROTEIN"/>
    <property type="match status" value="1"/>
</dbReference>
<dbReference type="RefSeq" id="XP_065671879.1">
    <property type="nucleotide sequence ID" value="XM_065815807.1"/>
</dbReference>
<accession>A0ABM4DBW9</accession>
<reference evidence="2" key="1">
    <citation type="submission" date="2025-08" db="UniProtKB">
        <authorList>
            <consortium name="RefSeq"/>
        </authorList>
    </citation>
    <scope>IDENTIFICATION</scope>
</reference>
<proteinExistence type="predicted"/>
<name>A0ABM4DBW9_HYDVU</name>
<protein>
    <submittedName>
        <fullName evidence="2">Uncharacterized protein LOC136089733</fullName>
    </submittedName>
</protein>
<dbReference type="GeneID" id="136089733"/>
<organism evidence="1 2">
    <name type="scientific">Hydra vulgaris</name>
    <name type="common">Hydra</name>
    <name type="synonym">Hydra attenuata</name>
    <dbReference type="NCBI Taxonomy" id="6087"/>
    <lineage>
        <taxon>Eukaryota</taxon>
        <taxon>Metazoa</taxon>
        <taxon>Cnidaria</taxon>
        <taxon>Hydrozoa</taxon>
        <taxon>Hydroidolina</taxon>
        <taxon>Anthoathecata</taxon>
        <taxon>Aplanulata</taxon>
        <taxon>Hydridae</taxon>
        <taxon>Hydra</taxon>
    </lineage>
</organism>
<keyword evidence="1" id="KW-1185">Reference proteome</keyword>
<gene>
    <name evidence="2" type="primary">LOC136089733</name>
</gene>
<evidence type="ECO:0000313" key="2">
    <source>
        <dbReference type="RefSeq" id="XP_065671879.1"/>
    </source>
</evidence>
<evidence type="ECO:0000313" key="1">
    <source>
        <dbReference type="Proteomes" id="UP001652625"/>
    </source>
</evidence>